<dbReference type="GO" id="GO:0005524">
    <property type="term" value="F:ATP binding"/>
    <property type="evidence" value="ECO:0007669"/>
    <property type="project" value="UniProtKB-KW"/>
</dbReference>
<feature type="domain" description="Zeta toxin" evidence="7">
    <location>
        <begin position="7"/>
        <end position="137"/>
    </location>
</feature>
<keyword evidence="3" id="KW-0547">Nucleotide-binding</keyword>
<name>A0A316A0S4_9FIRM</name>
<organism evidence="8 9">
    <name type="scientific">Faecalicatena contorta</name>
    <dbReference type="NCBI Taxonomy" id="39482"/>
    <lineage>
        <taxon>Bacteria</taxon>
        <taxon>Bacillati</taxon>
        <taxon>Bacillota</taxon>
        <taxon>Clostridia</taxon>
        <taxon>Lachnospirales</taxon>
        <taxon>Lachnospiraceae</taxon>
        <taxon>Faecalicatena</taxon>
    </lineage>
</organism>
<dbReference type="OrthoDB" id="1648091at2"/>
<evidence type="ECO:0000259" key="7">
    <source>
        <dbReference type="Pfam" id="PF06414"/>
    </source>
</evidence>
<evidence type="ECO:0000313" key="8">
    <source>
        <dbReference type="EMBL" id="SUQ12841.1"/>
    </source>
</evidence>
<dbReference type="RefSeq" id="WP_109708874.1">
    <property type="nucleotide sequence ID" value="NZ_QGDS01000002.1"/>
</dbReference>
<accession>A0A316A0S4</accession>
<protein>
    <recommendedName>
        <fullName evidence="5">UDP-N-acetylglucosamine kinase</fullName>
        <ecNumber evidence="2">2.7.1.176</ecNumber>
    </recommendedName>
    <alternativeName>
        <fullName evidence="5">UDP-N-acetylglucosamine kinase</fullName>
    </alternativeName>
</protein>
<dbReference type="Gene3D" id="3.40.50.300">
    <property type="entry name" value="P-loop containing nucleotide triphosphate hydrolases"/>
    <property type="match status" value="1"/>
</dbReference>
<dbReference type="InterPro" id="IPR027417">
    <property type="entry name" value="P-loop_NTPase"/>
</dbReference>
<evidence type="ECO:0000256" key="2">
    <source>
        <dbReference type="ARBA" id="ARBA00011963"/>
    </source>
</evidence>
<dbReference type="EC" id="2.7.1.176" evidence="2"/>
<comment type="catalytic activity">
    <reaction evidence="6">
        <text>UDP-N-acetyl-alpha-D-glucosamine + ATP = UDP-N-acetyl-alpha-D-glucosamine 3'-phosphate + ADP + H(+)</text>
        <dbReference type="Rhea" id="RHEA:32671"/>
        <dbReference type="ChEBI" id="CHEBI:15378"/>
        <dbReference type="ChEBI" id="CHEBI:30616"/>
        <dbReference type="ChEBI" id="CHEBI:57705"/>
        <dbReference type="ChEBI" id="CHEBI:64353"/>
        <dbReference type="ChEBI" id="CHEBI:456216"/>
        <dbReference type="EC" id="2.7.1.176"/>
    </reaction>
</comment>
<keyword evidence="4" id="KW-0067">ATP-binding</keyword>
<dbReference type="EMBL" id="UHJJ01000002">
    <property type="protein sequence ID" value="SUQ12841.1"/>
    <property type="molecule type" value="Genomic_DNA"/>
</dbReference>
<proteinExistence type="inferred from homology"/>
<evidence type="ECO:0000256" key="5">
    <source>
        <dbReference type="ARBA" id="ARBA00032897"/>
    </source>
</evidence>
<sequence length="212" mass="24896">MKKEFPDKRTLIIFTGGPGTGKSGTAERFLKYLDNDEIVKISFDKIKEKNWDIFGFDNEAQKARLNCWCLEEFYLTIQKRMWENKTILIEYPFYQIHKPKLEELIQKAGYSAVTIYLYSDMQTVYRRGADRDQLEGRHPGHLLNQYHIETYNPELLNLVSRIAPTFEEFTAAISHKAYNIELGLDIPVDVTDFSKISYEEIYQKIVAYQKGK</sequence>
<evidence type="ECO:0000256" key="1">
    <source>
        <dbReference type="ARBA" id="ARBA00009104"/>
    </source>
</evidence>
<comment type="similarity">
    <text evidence="1">Belongs to the zeta toxin family.</text>
</comment>
<evidence type="ECO:0000256" key="3">
    <source>
        <dbReference type="ARBA" id="ARBA00022741"/>
    </source>
</evidence>
<dbReference type="GO" id="GO:0016301">
    <property type="term" value="F:kinase activity"/>
    <property type="evidence" value="ECO:0007669"/>
    <property type="project" value="InterPro"/>
</dbReference>
<evidence type="ECO:0000313" key="9">
    <source>
        <dbReference type="Proteomes" id="UP000254051"/>
    </source>
</evidence>
<gene>
    <name evidence="8" type="ORF">SAMN05216529_10256</name>
</gene>
<evidence type="ECO:0000256" key="6">
    <source>
        <dbReference type="ARBA" id="ARBA00048178"/>
    </source>
</evidence>
<dbReference type="SUPFAM" id="SSF52540">
    <property type="entry name" value="P-loop containing nucleoside triphosphate hydrolases"/>
    <property type="match status" value="1"/>
</dbReference>
<dbReference type="AlphaFoldDB" id="A0A316A0S4"/>
<reference evidence="9" key="1">
    <citation type="submission" date="2017-07" db="EMBL/GenBank/DDBJ databases">
        <authorList>
            <person name="Varghese N."/>
            <person name="Submissions S."/>
        </authorList>
    </citation>
    <scope>NUCLEOTIDE SEQUENCE [LARGE SCALE GENOMIC DNA]</scope>
    <source>
        <strain evidence="9">NLAE-zl-C134</strain>
    </source>
</reference>
<dbReference type="Pfam" id="PF06414">
    <property type="entry name" value="Zeta_toxin"/>
    <property type="match status" value="1"/>
</dbReference>
<dbReference type="InterPro" id="IPR010488">
    <property type="entry name" value="Zeta_toxin_domain"/>
</dbReference>
<keyword evidence="9" id="KW-1185">Reference proteome</keyword>
<dbReference type="Proteomes" id="UP000254051">
    <property type="component" value="Unassembled WGS sequence"/>
</dbReference>
<evidence type="ECO:0000256" key="4">
    <source>
        <dbReference type="ARBA" id="ARBA00022840"/>
    </source>
</evidence>